<dbReference type="EMBL" id="JBJUIK010000003">
    <property type="protein sequence ID" value="KAL3533513.1"/>
    <property type="molecule type" value="Genomic_DNA"/>
</dbReference>
<gene>
    <name evidence="3" type="ORF">ACH5RR_007034</name>
</gene>
<reference evidence="3 4" key="1">
    <citation type="submission" date="2024-11" db="EMBL/GenBank/DDBJ databases">
        <title>A near-complete genome assembly of Cinchona calisaya.</title>
        <authorList>
            <person name="Lian D.C."/>
            <person name="Zhao X.W."/>
            <person name="Wei L."/>
        </authorList>
    </citation>
    <scope>NUCLEOTIDE SEQUENCE [LARGE SCALE GENOMIC DNA]</scope>
    <source>
        <tissue evidence="3">Nenye</tissue>
    </source>
</reference>
<keyword evidence="4" id="KW-1185">Reference proteome</keyword>
<keyword evidence="2" id="KW-0732">Signal</keyword>
<dbReference type="PANTHER" id="PTHR34545:SF8">
    <property type="entry name" value="CLAVATA3_ESR (CLE)-RELATED PROTEIN 21"/>
    <property type="match status" value="1"/>
</dbReference>
<protein>
    <submittedName>
        <fullName evidence="3">Uncharacterized protein</fullName>
    </submittedName>
</protein>
<evidence type="ECO:0000313" key="4">
    <source>
        <dbReference type="Proteomes" id="UP001630127"/>
    </source>
</evidence>
<evidence type="ECO:0000256" key="2">
    <source>
        <dbReference type="SAM" id="SignalP"/>
    </source>
</evidence>
<comment type="caution">
    <text evidence="3">The sequence shown here is derived from an EMBL/GenBank/DDBJ whole genome shotgun (WGS) entry which is preliminary data.</text>
</comment>
<evidence type="ECO:0000256" key="1">
    <source>
        <dbReference type="SAM" id="MobiDB-lite"/>
    </source>
</evidence>
<name>A0ABD3AQN3_9GENT</name>
<feature type="chain" id="PRO_5044794811" evidence="2">
    <location>
        <begin position="37"/>
        <end position="93"/>
    </location>
</feature>
<feature type="signal peptide" evidence="2">
    <location>
        <begin position="1"/>
        <end position="36"/>
    </location>
</feature>
<accession>A0ABD3AQN3</accession>
<evidence type="ECO:0000313" key="3">
    <source>
        <dbReference type="EMBL" id="KAL3533513.1"/>
    </source>
</evidence>
<feature type="region of interest" description="Disordered" evidence="1">
    <location>
        <begin position="52"/>
        <end position="93"/>
    </location>
</feature>
<sequence length="93" mass="10623">MACLFIKEQMGLWRKLACLSLLLLMLFQLATIKCYAEDQQGEFSSFRVGYVPSPSHKDFKRNADKEDGSPPDNEIFGADKRKVYTGPNPLHNR</sequence>
<dbReference type="AlphaFoldDB" id="A0ABD3AQN3"/>
<proteinExistence type="predicted"/>
<organism evidence="3 4">
    <name type="scientific">Cinchona calisaya</name>
    <dbReference type="NCBI Taxonomy" id="153742"/>
    <lineage>
        <taxon>Eukaryota</taxon>
        <taxon>Viridiplantae</taxon>
        <taxon>Streptophyta</taxon>
        <taxon>Embryophyta</taxon>
        <taxon>Tracheophyta</taxon>
        <taxon>Spermatophyta</taxon>
        <taxon>Magnoliopsida</taxon>
        <taxon>eudicotyledons</taxon>
        <taxon>Gunneridae</taxon>
        <taxon>Pentapetalae</taxon>
        <taxon>asterids</taxon>
        <taxon>lamiids</taxon>
        <taxon>Gentianales</taxon>
        <taxon>Rubiaceae</taxon>
        <taxon>Cinchonoideae</taxon>
        <taxon>Cinchoneae</taxon>
        <taxon>Cinchona</taxon>
    </lineage>
</organism>
<dbReference type="Proteomes" id="UP001630127">
    <property type="component" value="Unassembled WGS sequence"/>
</dbReference>
<feature type="compositionally biased region" description="Basic and acidic residues" evidence="1">
    <location>
        <begin position="55"/>
        <end position="68"/>
    </location>
</feature>
<dbReference type="InterPro" id="IPR033249">
    <property type="entry name" value="CLE_plant"/>
</dbReference>
<dbReference type="PANTHER" id="PTHR34545">
    <property type="entry name" value="CLAVATA3/ESR (CLE)-RELATED PROTEIN 22"/>
    <property type="match status" value="1"/>
</dbReference>